<dbReference type="GO" id="GO:0006412">
    <property type="term" value="P:translation"/>
    <property type="evidence" value="ECO:0007669"/>
    <property type="project" value="UniProtKB-UniRule"/>
</dbReference>
<sequence length="87" mass="9746">MPNIKSQIKRVKTNDKRRQFNASFKASMRTAIKAVEVAVENKNIEAAKEAYNTANKKLDKAVAKGICHKNYAARQKSRLSKKINALG</sequence>
<evidence type="ECO:0000256" key="5">
    <source>
        <dbReference type="ARBA" id="ARBA00022980"/>
    </source>
</evidence>
<evidence type="ECO:0000256" key="6">
    <source>
        <dbReference type="ARBA" id="ARBA00023274"/>
    </source>
</evidence>
<dbReference type="GO" id="GO:0005829">
    <property type="term" value="C:cytosol"/>
    <property type="evidence" value="ECO:0007669"/>
    <property type="project" value="TreeGrafter"/>
</dbReference>
<comment type="similarity">
    <text evidence="2 8">Belongs to the bacterial ribosomal protein bS20 family.</text>
</comment>
<dbReference type="Proteomes" id="UP000487649">
    <property type="component" value="Unassembled WGS sequence"/>
</dbReference>
<dbReference type="NCBIfam" id="TIGR00029">
    <property type="entry name" value="S20"/>
    <property type="match status" value="1"/>
</dbReference>
<evidence type="ECO:0000256" key="2">
    <source>
        <dbReference type="ARBA" id="ARBA00007634"/>
    </source>
</evidence>
<evidence type="ECO:0000256" key="4">
    <source>
        <dbReference type="ARBA" id="ARBA00022884"/>
    </source>
</evidence>
<evidence type="ECO:0000256" key="7">
    <source>
        <dbReference type="ARBA" id="ARBA00035136"/>
    </source>
</evidence>
<dbReference type="GO" id="GO:0070181">
    <property type="term" value="F:small ribosomal subunit rRNA binding"/>
    <property type="evidence" value="ECO:0007669"/>
    <property type="project" value="TreeGrafter"/>
</dbReference>
<dbReference type="EMBL" id="WMQE01000038">
    <property type="protein sequence ID" value="MTK22426.1"/>
    <property type="molecule type" value="Genomic_DNA"/>
</dbReference>
<protein>
    <recommendedName>
        <fullName evidence="7 8">Small ribosomal subunit protein bS20</fullName>
    </recommendedName>
</protein>
<gene>
    <name evidence="8 9" type="primary">rpsT</name>
    <name evidence="9" type="ORF">GMA92_13490</name>
</gene>
<comment type="caution">
    <text evidence="9">The sequence shown here is derived from an EMBL/GenBank/DDBJ whole genome shotgun (WGS) entry which is preliminary data.</text>
</comment>
<reference evidence="9 10" key="1">
    <citation type="journal article" date="2019" name="Nat. Med.">
        <title>A library of human gut bacterial isolates paired with longitudinal multiomics data enables mechanistic microbiome research.</title>
        <authorList>
            <person name="Poyet M."/>
            <person name="Groussin M."/>
            <person name="Gibbons S.M."/>
            <person name="Avila-Pacheco J."/>
            <person name="Jiang X."/>
            <person name="Kearney S.M."/>
            <person name="Perrotta A.R."/>
            <person name="Berdy B."/>
            <person name="Zhao S."/>
            <person name="Lieberman T.D."/>
            <person name="Swanson P.K."/>
            <person name="Smith M."/>
            <person name="Roesemann S."/>
            <person name="Alexander J.E."/>
            <person name="Rich S.A."/>
            <person name="Livny J."/>
            <person name="Vlamakis H."/>
            <person name="Clish C."/>
            <person name="Bullock K."/>
            <person name="Deik A."/>
            <person name="Scott J."/>
            <person name="Pierce K.A."/>
            <person name="Xavier R.J."/>
            <person name="Alm E.J."/>
        </authorList>
    </citation>
    <scope>NUCLEOTIDE SEQUENCE [LARGE SCALE GENOMIC DNA]</scope>
    <source>
        <strain evidence="9 10">BIOML-A198</strain>
    </source>
</reference>
<evidence type="ECO:0000313" key="9">
    <source>
        <dbReference type="EMBL" id="MTK22426.1"/>
    </source>
</evidence>
<keyword evidence="4 8" id="KW-0694">RNA-binding</keyword>
<keyword evidence="6 8" id="KW-0687">Ribonucleoprotein</keyword>
<dbReference type="InterPro" id="IPR036510">
    <property type="entry name" value="Ribosomal_bS20_sf"/>
</dbReference>
<dbReference type="InterPro" id="IPR002583">
    <property type="entry name" value="Ribosomal_bS20"/>
</dbReference>
<dbReference type="AlphaFoldDB" id="A0A173STV2"/>
<dbReference type="SUPFAM" id="SSF46992">
    <property type="entry name" value="Ribosomal protein S20"/>
    <property type="match status" value="1"/>
</dbReference>
<dbReference type="GO" id="GO:0015935">
    <property type="term" value="C:small ribosomal subunit"/>
    <property type="evidence" value="ECO:0007669"/>
    <property type="project" value="TreeGrafter"/>
</dbReference>
<dbReference type="GO" id="GO:0003735">
    <property type="term" value="F:structural constituent of ribosome"/>
    <property type="evidence" value="ECO:0007669"/>
    <property type="project" value="InterPro"/>
</dbReference>
<dbReference type="OrthoDB" id="9808392at2"/>
<keyword evidence="5 8" id="KW-0689">Ribosomal protein</keyword>
<accession>A0A173STV2</accession>
<keyword evidence="3 8" id="KW-0699">rRNA-binding</keyword>
<evidence type="ECO:0000256" key="1">
    <source>
        <dbReference type="ARBA" id="ARBA00003134"/>
    </source>
</evidence>
<dbReference type="HAMAP" id="MF_00500">
    <property type="entry name" value="Ribosomal_bS20"/>
    <property type="match status" value="1"/>
</dbReference>
<dbReference type="PANTHER" id="PTHR33398">
    <property type="entry name" value="30S RIBOSOMAL PROTEIN S20"/>
    <property type="match status" value="1"/>
</dbReference>
<evidence type="ECO:0000256" key="3">
    <source>
        <dbReference type="ARBA" id="ARBA00022730"/>
    </source>
</evidence>
<evidence type="ECO:0000256" key="8">
    <source>
        <dbReference type="HAMAP-Rule" id="MF_00500"/>
    </source>
</evidence>
<dbReference type="RefSeq" id="WP_006783310.1">
    <property type="nucleotide sequence ID" value="NZ_CABJBH010000016.1"/>
</dbReference>
<name>A0A173STV2_9FIRM</name>
<dbReference type="FunFam" id="1.20.58.110:FF:000001">
    <property type="entry name" value="30S ribosomal protein S20"/>
    <property type="match status" value="1"/>
</dbReference>
<evidence type="ECO:0000313" key="10">
    <source>
        <dbReference type="Proteomes" id="UP000487649"/>
    </source>
</evidence>
<dbReference type="Gene3D" id="1.20.58.110">
    <property type="entry name" value="Ribosomal protein S20"/>
    <property type="match status" value="1"/>
</dbReference>
<proteinExistence type="inferred from homology"/>
<dbReference type="GeneID" id="60059874"/>
<dbReference type="PANTHER" id="PTHR33398:SF1">
    <property type="entry name" value="SMALL RIBOSOMAL SUBUNIT PROTEIN BS20C"/>
    <property type="match status" value="1"/>
</dbReference>
<comment type="function">
    <text evidence="1 8">Binds directly to 16S ribosomal RNA.</text>
</comment>
<dbReference type="Pfam" id="PF01649">
    <property type="entry name" value="Ribosomal_S20p"/>
    <property type="match status" value="1"/>
</dbReference>
<organism evidence="9 10">
    <name type="scientific">Turicibacter sanguinis</name>
    <dbReference type="NCBI Taxonomy" id="154288"/>
    <lineage>
        <taxon>Bacteria</taxon>
        <taxon>Bacillati</taxon>
        <taxon>Bacillota</taxon>
        <taxon>Erysipelotrichia</taxon>
        <taxon>Erysipelotrichales</taxon>
        <taxon>Turicibacteraceae</taxon>
        <taxon>Turicibacter</taxon>
    </lineage>
</organism>